<keyword evidence="2" id="KW-0238">DNA-binding</keyword>
<dbReference type="Proteomes" id="UP000645257">
    <property type="component" value="Unassembled WGS sequence"/>
</dbReference>
<evidence type="ECO:0000256" key="2">
    <source>
        <dbReference type="ARBA" id="ARBA00023125"/>
    </source>
</evidence>
<dbReference type="Gene3D" id="3.30.450.80">
    <property type="entry name" value="Transcription factor LuxR-like, autoinducer-binding domain"/>
    <property type="match status" value="1"/>
</dbReference>
<dbReference type="PROSITE" id="PS00622">
    <property type="entry name" value="HTH_LUXR_1"/>
    <property type="match status" value="1"/>
</dbReference>
<proteinExistence type="predicted"/>
<dbReference type="Gene3D" id="1.10.10.10">
    <property type="entry name" value="Winged helix-like DNA-binding domain superfamily/Winged helix DNA-binding domain"/>
    <property type="match status" value="1"/>
</dbReference>
<evidence type="ECO:0000259" key="4">
    <source>
        <dbReference type="PROSITE" id="PS50043"/>
    </source>
</evidence>
<dbReference type="SUPFAM" id="SSF75516">
    <property type="entry name" value="Pheromone-binding domain of LuxR-like quorum-sensing transcription factors"/>
    <property type="match status" value="1"/>
</dbReference>
<organism evidence="5 6">
    <name type="scientific">Paludibacterium paludis</name>
    <dbReference type="NCBI Taxonomy" id="1225769"/>
    <lineage>
        <taxon>Bacteria</taxon>
        <taxon>Pseudomonadati</taxon>
        <taxon>Pseudomonadota</taxon>
        <taxon>Betaproteobacteria</taxon>
        <taxon>Neisseriales</taxon>
        <taxon>Chromobacteriaceae</taxon>
        <taxon>Paludibacterium</taxon>
    </lineage>
</organism>
<dbReference type="GO" id="GO:0003677">
    <property type="term" value="F:DNA binding"/>
    <property type="evidence" value="ECO:0007669"/>
    <property type="project" value="UniProtKB-KW"/>
</dbReference>
<dbReference type="InterPro" id="IPR005143">
    <property type="entry name" value="TF_LuxR_autoind-bd_dom"/>
</dbReference>
<dbReference type="GO" id="GO:0006355">
    <property type="term" value="P:regulation of DNA-templated transcription"/>
    <property type="evidence" value="ECO:0007669"/>
    <property type="project" value="InterPro"/>
</dbReference>
<reference evidence="5" key="1">
    <citation type="journal article" date="2014" name="Int. J. Syst. Evol. Microbiol.">
        <title>Complete genome sequence of Corynebacterium casei LMG S-19264T (=DSM 44701T), isolated from a smear-ripened cheese.</title>
        <authorList>
            <consortium name="US DOE Joint Genome Institute (JGI-PGF)"/>
            <person name="Walter F."/>
            <person name="Albersmeier A."/>
            <person name="Kalinowski J."/>
            <person name="Ruckert C."/>
        </authorList>
    </citation>
    <scope>NUCLEOTIDE SEQUENCE</scope>
    <source>
        <strain evidence="5">KCTC 32182</strain>
    </source>
</reference>
<protein>
    <recommendedName>
        <fullName evidence="4">HTH luxR-type domain-containing protein</fullName>
    </recommendedName>
</protein>
<dbReference type="EMBL" id="BMYX01000025">
    <property type="protein sequence ID" value="GGY27724.1"/>
    <property type="molecule type" value="Genomic_DNA"/>
</dbReference>
<dbReference type="SMART" id="SM00421">
    <property type="entry name" value="HTH_LUXR"/>
    <property type="match status" value="1"/>
</dbReference>
<dbReference type="PROSITE" id="PS50043">
    <property type="entry name" value="HTH_LUXR_2"/>
    <property type="match status" value="1"/>
</dbReference>
<gene>
    <name evidence="5" type="ORF">GCM10011289_33840</name>
</gene>
<dbReference type="PANTHER" id="PTHR44688:SF16">
    <property type="entry name" value="DNA-BINDING TRANSCRIPTIONAL ACTIVATOR DEVR_DOSR"/>
    <property type="match status" value="1"/>
</dbReference>
<dbReference type="AlphaFoldDB" id="A0A918P719"/>
<reference evidence="5" key="2">
    <citation type="submission" date="2020-09" db="EMBL/GenBank/DDBJ databases">
        <authorList>
            <person name="Sun Q."/>
            <person name="Kim S."/>
        </authorList>
    </citation>
    <scope>NUCLEOTIDE SEQUENCE</scope>
    <source>
        <strain evidence="5">KCTC 32182</strain>
    </source>
</reference>
<keyword evidence="6" id="KW-1185">Reference proteome</keyword>
<evidence type="ECO:0000313" key="6">
    <source>
        <dbReference type="Proteomes" id="UP000645257"/>
    </source>
</evidence>
<dbReference type="CDD" id="cd06170">
    <property type="entry name" value="LuxR_C_like"/>
    <property type="match status" value="1"/>
</dbReference>
<evidence type="ECO:0000313" key="5">
    <source>
        <dbReference type="EMBL" id="GGY27724.1"/>
    </source>
</evidence>
<comment type="caution">
    <text evidence="5">The sequence shown here is derived from an EMBL/GenBank/DDBJ whole genome shotgun (WGS) entry which is preliminary data.</text>
</comment>
<sequence>MPTEKAIMNRQMPKGLAPERLYTLLEWVHRVGQVECEKTLKHYLDYLQQQIPVEHMCLVVGRINQQRMMQRLDKVVEITYPHNWIEHYIHENYASCDPVLLTPLSPNPLLWQERFSQVNTNQEKRFIAEATSVGLGDGITCSAFSQKHNLACLISLAGKDVSMDRQLVEMVNTLVPHLHQAVIRTTIPATVNQPGIVLSHREHDIFHWMSHGKTNWEIATILDISERTVKFHVANIIRKLNANNRTHAIVLGLQLGIQPPLAANE</sequence>
<dbReference type="InterPro" id="IPR000792">
    <property type="entry name" value="Tscrpt_reg_LuxR_C"/>
</dbReference>
<dbReference type="InterPro" id="IPR016032">
    <property type="entry name" value="Sig_transdc_resp-reg_C-effctor"/>
</dbReference>
<dbReference type="SUPFAM" id="SSF46894">
    <property type="entry name" value="C-terminal effector domain of the bipartite response regulators"/>
    <property type="match status" value="1"/>
</dbReference>
<dbReference type="Pfam" id="PF00196">
    <property type="entry name" value="GerE"/>
    <property type="match status" value="1"/>
</dbReference>
<evidence type="ECO:0000256" key="3">
    <source>
        <dbReference type="ARBA" id="ARBA00023163"/>
    </source>
</evidence>
<keyword evidence="3" id="KW-0804">Transcription</keyword>
<accession>A0A918P719</accession>
<feature type="domain" description="HTH luxR-type" evidence="4">
    <location>
        <begin position="191"/>
        <end position="256"/>
    </location>
</feature>
<dbReference type="PANTHER" id="PTHR44688">
    <property type="entry name" value="DNA-BINDING TRANSCRIPTIONAL ACTIVATOR DEVR_DOSR"/>
    <property type="match status" value="1"/>
</dbReference>
<evidence type="ECO:0000256" key="1">
    <source>
        <dbReference type="ARBA" id="ARBA00023015"/>
    </source>
</evidence>
<dbReference type="InterPro" id="IPR036388">
    <property type="entry name" value="WH-like_DNA-bd_sf"/>
</dbReference>
<name>A0A918P719_9NEIS</name>
<dbReference type="InterPro" id="IPR036693">
    <property type="entry name" value="TF_LuxR_autoind-bd_dom_sf"/>
</dbReference>
<dbReference type="PRINTS" id="PR00038">
    <property type="entry name" value="HTHLUXR"/>
</dbReference>
<keyword evidence="1" id="KW-0805">Transcription regulation</keyword>
<dbReference type="Pfam" id="PF03472">
    <property type="entry name" value="Autoind_bind"/>
    <property type="match status" value="1"/>
</dbReference>
<dbReference type="RefSeq" id="WP_189536534.1">
    <property type="nucleotide sequence ID" value="NZ_BMYX01000025.1"/>
</dbReference>